<proteinExistence type="predicted"/>
<evidence type="ECO:0000313" key="1">
    <source>
        <dbReference type="EMBL" id="RIW38421.1"/>
    </source>
</evidence>
<comment type="caution">
    <text evidence="1">The sequence shown here is derived from an EMBL/GenBank/DDBJ whole genome shotgun (WGS) entry which is preliminary data.</text>
</comment>
<evidence type="ECO:0000313" key="2">
    <source>
        <dbReference type="Proteomes" id="UP000265801"/>
    </source>
</evidence>
<dbReference type="AlphaFoldDB" id="A0A3A1RAK0"/>
<name>A0A3A1RAK0_9BACI</name>
<accession>A0A3A1RAK0</accession>
<keyword evidence="2" id="KW-1185">Reference proteome</keyword>
<dbReference type="EMBL" id="QXIR01000002">
    <property type="protein sequence ID" value="RIW38421.1"/>
    <property type="molecule type" value="Genomic_DNA"/>
</dbReference>
<protein>
    <submittedName>
        <fullName evidence="1">Uncharacterized protein</fullName>
    </submittedName>
</protein>
<gene>
    <name evidence="1" type="ORF">D3H55_02475</name>
</gene>
<sequence length="93" mass="10973">MMTLITSHPYYVVTRKIEHNIQMADESEHELRLFAESIVCTTKTFRMKNVFDVSFKSLNKDKGFLYLHTNQGVFSFYVKQEPAKFIQAYKALK</sequence>
<reference evidence="1 2" key="1">
    <citation type="submission" date="2018-09" db="EMBL/GenBank/DDBJ databases">
        <title>Bacillus saliacetes sp. nov., isolated from Thai shrimp paste (Ka-pi).</title>
        <authorList>
            <person name="Daroonpunt R."/>
            <person name="Tanasupawat S."/>
            <person name="Yiamsombut S."/>
        </authorList>
    </citation>
    <scope>NUCLEOTIDE SEQUENCE [LARGE SCALE GENOMIC DNA]</scope>
    <source>
        <strain evidence="1 2">SKP7-4</strain>
    </source>
</reference>
<dbReference type="OrthoDB" id="2691759at2"/>
<organism evidence="1 2">
    <name type="scientific">Bacillus salacetis</name>
    <dbReference type="NCBI Taxonomy" id="2315464"/>
    <lineage>
        <taxon>Bacteria</taxon>
        <taxon>Bacillati</taxon>
        <taxon>Bacillota</taxon>
        <taxon>Bacilli</taxon>
        <taxon>Bacillales</taxon>
        <taxon>Bacillaceae</taxon>
        <taxon>Bacillus</taxon>
    </lineage>
</organism>
<dbReference type="Proteomes" id="UP000265801">
    <property type="component" value="Unassembled WGS sequence"/>
</dbReference>